<reference evidence="2" key="1">
    <citation type="journal article" date="2021" name="Nat. Commun.">
        <title>Genetic determinants of endophytism in the Arabidopsis root mycobiome.</title>
        <authorList>
            <person name="Mesny F."/>
            <person name="Miyauchi S."/>
            <person name="Thiergart T."/>
            <person name="Pickel B."/>
            <person name="Atanasova L."/>
            <person name="Karlsson M."/>
            <person name="Huettel B."/>
            <person name="Barry K.W."/>
            <person name="Haridas S."/>
            <person name="Chen C."/>
            <person name="Bauer D."/>
            <person name="Andreopoulos W."/>
            <person name="Pangilinan J."/>
            <person name="LaButti K."/>
            <person name="Riley R."/>
            <person name="Lipzen A."/>
            <person name="Clum A."/>
            <person name="Drula E."/>
            <person name="Henrissat B."/>
            <person name="Kohler A."/>
            <person name="Grigoriev I.V."/>
            <person name="Martin F.M."/>
            <person name="Hacquard S."/>
        </authorList>
    </citation>
    <scope>NUCLEOTIDE SEQUENCE</scope>
    <source>
        <strain evidence="2">MPI-SDFR-AT-0120</strain>
    </source>
</reference>
<dbReference type="AlphaFoldDB" id="A0A8K0VZI4"/>
<comment type="caution">
    <text evidence="2">The sequence shown here is derived from an EMBL/GenBank/DDBJ whole genome shotgun (WGS) entry which is preliminary data.</text>
</comment>
<dbReference type="Proteomes" id="UP000813461">
    <property type="component" value="Unassembled WGS sequence"/>
</dbReference>
<dbReference type="Pfam" id="PF26528">
    <property type="entry name" value="SnoaL_6"/>
    <property type="match status" value="1"/>
</dbReference>
<feature type="domain" description="SnoaL-like" evidence="1">
    <location>
        <begin position="8"/>
        <end position="216"/>
    </location>
</feature>
<accession>A0A8K0VZI4</accession>
<organism evidence="2 3">
    <name type="scientific">Paraphoma chrysanthemicola</name>
    <dbReference type="NCBI Taxonomy" id="798071"/>
    <lineage>
        <taxon>Eukaryota</taxon>
        <taxon>Fungi</taxon>
        <taxon>Dikarya</taxon>
        <taxon>Ascomycota</taxon>
        <taxon>Pezizomycotina</taxon>
        <taxon>Dothideomycetes</taxon>
        <taxon>Pleosporomycetidae</taxon>
        <taxon>Pleosporales</taxon>
        <taxon>Pleosporineae</taxon>
        <taxon>Phaeosphaeriaceae</taxon>
        <taxon>Paraphoma</taxon>
    </lineage>
</organism>
<evidence type="ECO:0000259" key="1">
    <source>
        <dbReference type="Pfam" id="PF26528"/>
    </source>
</evidence>
<proteinExistence type="predicted"/>
<name>A0A8K0VZI4_9PLEO</name>
<sequence length="225" mass="25147">MLSPPEMLIKQLYHSYRHTADIDRKGLFFSPTCMQICRPIPSYAATSRAGIVKYLKDAQVGDVPVANTSESSEEVREAKKNETTIKRKPVATVQQQAGKNEAPESSCIEKPKSRGVYTIRPLHAAEQEFSVNTITASVGLTPAQLIQRSKDEDWIGMRVDLWTDGAPDEGLLVKVQYWWRKEDAKPGEALEGDEKGKGWRQCLHDIMYLGPKDGSEGEEGLEVLE</sequence>
<dbReference type="InterPro" id="IPR058931">
    <property type="entry name" value="SnoaL_6"/>
</dbReference>
<dbReference type="OrthoDB" id="5396546at2759"/>
<dbReference type="EMBL" id="JAGMVJ010000007">
    <property type="protein sequence ID" value="KAH7088807.1"/>
    <property type="molecule type" value="Genomic_DNA"/>
</dbReference>
<keyword evidence="3" id="KW-1185">Reference proteome</keyword>
<gene>
    <name evidence="2" type="ORF">FB567DRAFT_318381</name>
</gene>
<evidence type="ECO:0000313" key="3">
    <source>
        <dbReference type="Proteomes" id="UP000813461"/>
    </source>
</evidence>
<evidence type="ECO:0000313" key="2">
    <source>
        <dbReference type="EMBL" id="KAH7088807.1"/>
    </source>
</evidence>
<protein>
    <recommendedName>
        <fullName evidence="1">SnoaL-like domain-containing protein</fullName>
    </recommendedName>
</protein>